<proteinExistence type="predicted"/>
<evidence type="ECO:0000313" key="2">
    <source>
        <dbReference type="Proteomes" id="UP000230750"/>
    </source>
</evidence>
<dbReference type="InterPro" id="IPR052789">
    <property type="entry name" value="SSUH2_homolog"/>
</dbReference>
<gene>
    <name evidence="1" type="ORF">BSL78_17566</name>
</gene>
<evidence type="ECO:0000313" key="1">
    <source>
        <dbReference type="EMBL" id="PIK45571.1"/>
    </source>
</evidence>
<dbReference type="PANTHER" id="PTHR48465:SF1">
    <property type="entry name" value="PROTEIN SSUH2 HOMOLOG"/>
    <property type="match status" value="1"/>
</dbReference>
<dbReference type="AlphaFoldDB" id="A0A2G8KC53"/>
<protein>
    <submittedName>
        <fullName evidence="1">Uncharacterized protein</fullName>
    </submittedName>
</protein>
<accession>A0A2G8KC53</accession>
<sequence>MLCRDSAPSVNDEQAKEALLQFVSEKCCYGTGAARNMKINDIVQSSAFHYKLETFTEKRLTKHAFEPYRVRQCVGVFNIGVESRYGQCVDVFDIGVESRHGQSGSVQEACREVNSTYIVHECHVMTAMVQGSVDVMFALEEDGPDVTFVMEQGGCRTSATTIIYTTIITTGDMEVIMEVIIIIIMVQPIDHAPPVWDSDATGIKAWFNVIVLTQWSCS</sequence>
<dbReference type="OrthoDB" id="3355217at2759"/>
<keyword evidence="2" id="KW-1185">Reference proteome</keyword>
<dbReference type="PANTHER" id="PTHR48465">
    <property type="entry name" value="PROTEIN SSUH2 HOMOLOG"/>
    <property type="match status" value="1"/>
</dbReference>
<dbReference type="EMBL" id="MRZV01000704">
    <property type="protein sequence ID" value="PIK45571.1"/>
    <property type="molecule type" value="Genomic_DNA"/>
</dbReference>
<name>A0A2G8KC53_STIJA</name>
<organism evidence="1 2">
    <name type="scientific">Stichopus japonicus</name>
    <name type="common">Sea cucumber</name>
    <dbReference type="NCBI Taxonomy" id="307972"/>
    <lineage>
        <taxon>Eukaryota</taxon>
        <taxon>Metazoa</taxon>
        <taxon>Echinodermata</taxon>
        <taxon>Eleutherozoa</taxon>
        <taxon>Echinozoa</taxon>
        <taxon>Holothuroidea</taxon>
        <taxon>Aspidochirotacea</taxon>
        <taxon>Aspidochirotida</taxon>
        <taxon>Stichopodidae</taxon>
        <taxon>Apostichopus</taxon>
    </lineage>
</organism>
<comment type="caution">
    <text evidence="1">The sequence shown here is derived from an EMBL/GenBank/DDBJ whole genome shotgun (WGS) entry which is preliminary data.</text>
</comment>
<dbReference type="Proteomes" id="UP000230750">
    <property type="component" value="Unassembled WGS sequence"/>
</dbReference>
<reference evidence="1 2" key="1">
    <citation type="journal article" date="2017" name="PLoS Biol.">
        <title>The sea cucumber genome provides insights into morphological evolution and visceral regeneration.</title>
        <authorList>
            <person name="Zhang X."/>
            <person name="Sun L."/>
            <person name="Yuan J."/>
            <person name="Sun Y."/>
            <person name="Gao Y."/>
            <person name="Zhang L."/>
            <person name="Li S."/>
            <person name="Dai H."/>
            <person name="Hamel J.F."/>
            <person name="Liu C."/>
            <person name="Yu Y."/>
            <person name="Liu S."/>
            <person name="Lin W."/>
            <person name="Guo K."/>
            <person name="Jin S."/>
            <person name="Xu P."/>
            <person name="Storey K.B."/>
            <person name="Huan P."/>
            <person name="Zhang T."/>
            <person name="Zhou Y."/>
            <person name="Zhang J."/>
            <person name="Lin C."/>
            <person name="Li X."/>
            <person name="Xing L."/>
            <person name="Huo D."/>
            <person name="Sun M."/>
            <person name="Wang L."/>
            <person name="Mercier A."/>
            <person name="Li F."/>
            <person name="Yang H."/>
            <person name="Xiang J."/>
        </authorList>
    </citation>
    <scope>NUCLEOTIDE SEQUENCE [LARGE SCALE GENOMIC DNA]</scope>
    <source>
        <strain evidence="1">Shaxun</strain>
        <tissue evidence="1">Muscle</tissue>
    </source>
</reference>